<keyword evidence="5" id="KW-0249">Electron transport</keyword>
<dbReference type="Pfam" id="PF09383">
    <property type="entry name" value="NIL"/>
    <property type="match status" value="1"/>
</dbReference>
<dbReference type="InterPro" id="IPR050572">
    <property type="entry name" value="Fe-S_Ferredoxin"/>
</dbReference>
<dbReference type="RefSeq" id="WP_199264094.1">
    <property type="nucleotide sequence ID" value="NZ_CP054140.1"/>
</dbReference>
<proteinExistence type="predicted"/>
<dbReference type="PROSITE" id="PS51379">
    <property type="entry name" value="4FE4S_FER_2"/>
    <property type="match status" value="2"/>
</dbReference>
<gene>
    <name evidence="9" type="ORF">HP555_05045</name>
</gene>
<keyword evidence="10" id="KW-1185">Reference proteome</keyword>
<name>A0A7T6AQ72_9BACT</name>
<organism evidence="9 10">
    <name type="scientific">Desulfobulbus oligotrophicus</name>
    <dbReference type="NCBI Taxonomy" id="1909699"/>
    <lineage>
        <taxon>Bacteria</taxon>
        <taxon>Pseudomonadati</taxon>
        <taxon>Thermodesulfobacteriota</taxon>
        <taxon>Desulfobulbia</taxon>
        <taxon>Desulfobulbales</taxon>
        <taxon>Desulfobulbaceae</taxon>
        <taxon>Desulfobulbus</taxon>
    </lineage>
</organism>
<evidence type="ECO:0000256" key="3">
    <source>
        <dbReference type="ARBA" id="ARBA00022723"/>
    </source>
</evidence>
<dbReference type="PANTHER" id="PTHR43687">
    <property type="entry name" value="ADENYLYLSULFATE REDUCTASE, BETA SUBUNIT"/>
    <property type="match status" value="1"/>
</dbReference>
<dbReference type="KEGG" id="dog:HP555_05045"/>
<protein>
    <submittedName>
        <fullName evidence="9">4Fe-4S binding protein</fullName>
    </submittedName>
</protein>
<dbReference type="SUPFAM" id="SSF54862">
    <property type="entry name" value="4Fe-4S ferredoxins"/>
    <property type="match status" value="1"/>
</dbReference>
<dbReference type="AlphaFoldDB" id="A0A7T6AQ72"/>
<evidence type="ECO:0000256" key="7">
    <source>
        <dbReference type="ARBA" id="ARBA00023014"/>
    </source>
</evidence>
<dbReference type="GO" id="GO:0046872">
    <property type="term" value="F:metal ion binding"/>
    <property type="evidence" value="ECO:0007669"/>
    <property type="project" value="UniProtKB-KW"/>
</dbReference>
<accession>A0A7T6AQ72</accession>
<dbReference type="InterPro" id="IPR017900">
    <property type="entry name" value="4Fe4S_Fe_S_CS"/>
</dbReference>
<dbReference type="Proteomes" id="UP000596092">
    <property type="component" value="Chromosome"/>
</dbReference>
<keyword evidence="7" id="KW-0411">Iron-sulfur</keyword>
<dbReference type="GO" id="GO:0051539">
    <property type="term" value="F:4 iron, 4 sulfur cluster binding"/>
    <property type="evidence" value="ECO:0007669"/>
    <property type="project" value="UniProtKB-KW"/>
</dbReference>
<evidence type="ECO:0000313" key="9">
    <source>
        <dbReference type="EMBL" id="QQG65272.1"/>
    </source>
</evidence>
<dbReference type="InterPro" id="IPR018449">
    <property type="entry name" value="NIL_domain"/>
</dbReference>
<dbReference type="EMBL" id="CP054140">
    <property type="protein sequence ID" value="QQG65272.1"/>
    <property type="molecule type" value="Genomic_DNA"/>
</dbReference>
<evidence type="ECO:0000256" key="2">
    <source>
        <dbReference type="ARBA" id="ARBA00022485"/>
    </source>
</evidence>
<evidence type="ECO:0000259" key="8">
    <source>
        <dbReference type="PROSITE" id="PS51379"/>
    </source>
</evidence>
<keyword evidence="1" id="KW-0813">Transport</keyword>
<dbReference type="PANTHER" id="PTHR43687:SF6">
    <property type="entry name" value="L-ASPARTATE SEMIALDEHYDE SULFURTRANSFERASE IRON-SULFUR SUBUNIT"/>
    <property type="match status" value="1"/>
</dbReference>
<feature type="domain" description="4Fe-4S ferredoxin-type" evidence="8">
    <location>
        <begin position="108"/>
        <end position="136"/>
    </location>
</feature>
<dbReference type="SMART" id="SM00930">
    <property type="entry name" value="NIL"/>
    <property type="match status" value="1"/>
</dbReference>
<evidence type="ECO:0000256" key="5">
    <source>
        <dbReference type="ARBA" id="ARBA00022982"/>
    </source>
</evidence>
<keyword evidence="2" id="KW-0004">4Fe-4S</keyword>
<feature type="domain" description="4Fe-4S ferredoxin-type" evidence="8">
    <location>
        <begin position="76"/>
        <end position="105"/>
    </location>
</feature>
<reference evidence="9 10" key="1">
    <citation type="submission" date="2020-05" db="EMBL/GenBank/DDBJ databases">
        <title>Complete genome of Desulfobulbus oligotrophicus.</title>
        <authorList>
            <person name="Podar M."/>
        </authorList>
    </citation>
    <scope>NUCLEOTIDE SEQUENCE [LARGE SCALE GENOMIC DNA]</scope>
    <source>
        <strain evidence="9 10">Prop6</strain>
    </source>
</reference>
<evidence type="ECO:0000256" key="6">
    <source>
        <dbReference type="ARBA" id="ARBA00023004"/>
    </source>
</evidence>
<keyword evidence="3" id="KW-0479">Metal-binding</keyword>
<evidence type="ECO:0000256" key="1">
    <source>
        <dbReference type="ARBA" id="ARBA00022448"/>
    </source>
</evidence>
<dbReference type="Gene3D" id="3.30.70.20">
    <property type="match status" value="2"/>
</dbReference>
<sequence length="136" mass="15097">MITKKIYLYFPKSETEKPIVYQLVKDYNLIVNIFRAKVTPEEEGYLSLEVTGNQEDITRAFAFLGTFDVVIHAGNKGVHWDENRCVHCGACVVHCPPGALTIVDQGTRTVTFNEDRCIECLACIAACPFGACSSAF</sequence>
<dbReference type="Gene3D" id="3.30.70.260">
    <property type="match status" value="1"/>
</dbReference>
<evidence type="ECO:0000256" key="4">
    <source>
        <dbReference type="ARBA" id="ARBA00022737"/>
    </source>
</evidence>
<dbReference type="InterPro" id="IPR017896">
    <property type="entry name" value="4Fe4S_Fe-S-bd"/>
</dbReference>
<keyword evidence="4" id="KW-0677">Repeat</keyword>
<dbReference type="InterPro" id="IPR045865">
    <property type="entry name" value="ACT-like_dom_sf"/>
</dbReference>
<keyword evidence="6" id="KW-0408">Iron</keyword>
<dbReference type="Pfam" id="PF12838">
    <property type="entry name" value="Fer4_7"/>
    <property type="match status" value="1"/>
</dbReference>
<evidence type="ECO:0000313" key="10">
    <source>
        <dbReference type="Proteomes" id="UP000596092"/>
    </source>
</evidence>
<dbReference type="PROSITE" id="PS00198">
    <property type="entry name" value="4FE4S_FER_1"/>
    <property type="match status" value="1"/>
</dbReference>
<dbReference type="SUPFAM" id="SSF55021">
    <property type="entry name" value="ACT-like"/>
    <property type="match status" value="1"/>
</dbReference>